<comment type="subcellular location">
    <subcellularLocation>
        <location evidence="10">Cell inner membrane</location>
        <topology evidence="10">Multi-pass membrane protein</topology>
    </subcellularLocation>
    <subcellularLocation>
        <location evidence="2">Cell membrane</location>
        <topology evidence="2">Multi-pass membrane protein</topology>
    </subcellularLocation>
</comment>
<feature type="transmembrane region" description="Helical" evidence="10">
    <location>
        <begin position="105"/>
        <end position="125"/>
    </location>
</feature>
<dbReference type="PROSITE" id="PS50850">
    <property type="entry name" value="MFS"/>
    <property type="match status" value="1"/>
</dbReference>
<dbReference type="InterPro" id="IPR050189">
    <property type="entry name" value="MFS_Efflux_Transporters"/>
</dbReference>
<dbReference type="PANTHER" id="PTHR43124">
    <property type="entry name" value="PURINE EFFLUX PUMP PBUE"/>
    <property type="match status" value="1"/>
</dbReference>
<evidence type="ECO:0000256" key="4">
    <source>
        <dbReference type="ARBA" id="ARBA00007520"/>
    </source>
</evidence>
<dbReference type="InterPro" id="IPR001958">
    <property type="entry name" value="Tet-R_TetA/multi-R_MdtG-like"/>
</dbReference>
<evidence type="ECO:0000256" key="5">
    <source>
        <dbReference type="ARBA" id="ARBA00022448"/>
    </source>
</evidence>
<keyword evidence="7 10" id="KW-0812">Transmembrane</keyword>
<evidence type="ECO:0000256" key="6">
    <source>
        <dbReference type="ARBA" id="ARBA00022475"/>
    </source>
</evidence>
<evidence type="ECO:0000256" key="10">
    <source>
        <dbReference type="RuleBase" id="RU365088"/>
    </source>
</evidence>
<dbReference type="NCBIfam" id="TIGR00710">
    <property type="entry name" value="efflux_Bcr_CflA"/>
    <property type="match status" value="1"/>
</dbReference>
<feature type="transmembrane region" description="Helical" evidence="10">
    <location>
        <begin position="80"/>
        <end position="99"/>
    </location>
</feature>
<sequence>MPVVRFLDRTTPPHIATLILLTGLSSMSLNVFLPSLPAMAEWFAVPYGTMQLSVTLYLALSAVLQLVVGPLSDRFGRRPVILGTGVVFLLASVGTILAPTIELFLVFRMLQAVIVTGMVLSRAVVRDMVPGPQAASMIGYVTMGMALVPMASPMIGGFLDEILGWQASFGLLAVLGAVVLVLVWADLGETKRPAPGGFGAQLRQYPALFGSMRFWGYTLSGAAGAGVFYTFLGGAPFVGAQVFGLSPAVLGLHFAAPSLGYAVGNFLSGRFAVRFGIDGMVLRGCVVLAVGMGVLAVLTLAGIRHPTLFFGLITLVGVGNGMALPSTNTGMMSVRPELAGSASGLGGAMMIGGGAALTALAGVLLQPGASELPLVLLMFGSAVVSLLAALAVRFSRAEAG</sequence>
<gene>
    <name evidence="12" type="ORF">RGD00_06530</name>
</gene>
<keyword evidence="9 10" id="KW-0472">Membrane</keyword>
<dbReference type="EMBL" id="JAVKPH010000005">
    <property type="protein sequence ID" value="MDR5652249.1"/>
    <property type="molecule type" value="Genomic_DNA"/>
</dbReference>
<comment type="similarity">
    <text evidence="3 10">Belongs to the major facilitator superfamily. Bcr/CmlA family.</text>
</comment>
<dbReference type="Proteomes" id="UP001247754">
    <property type="component" value="Unassembled WGS sequence"/>
</dbReference>
<feature type="transmembrane region" description="Helical" evidence="10">
    <location>
        <begin position="137"/>
        <end position="159"/>
    </location>
</feature>
<proteinExistence type="inferred from homology"/>
<evidence type="ECO:0000259" key="11">
    <source>
        <dbReference type="PROSITE" id="PS50850"/>
    </source>
</evidence>
<feature type="domain" description="Major facilitator superfamily (MFS) profile" evidence="11">
    <location>
        <begin position="14"/>
        <end position="400"/>
    </location>
</feature>
<evidence type="ECO:0000256" key="3">
    <source>
        <dbReference type="ARBA" id="ARBA00006236"/>
    </source>
</evidence>
<dbReference type="InterPro" id="IPR011701">
    <property type="entry name" value="MFS"/>
</dbReference>
<dbReference type="PANTHER" id="PTHR43124:SF3">
    <property type="entry name" value="CHLORAMPHENICOL EFFLUX PUMP RV0191"/>
    <property type="match status" value="1"/>
</dbReference>
<feature type="transmembrane region" description="Helical" evidence="10">
    <location>
        <begin position="15"/>
        <end position="33"/>
    </location>
</feature>
<reference evidence="12 13" key="1">
    <citation type="submission" date="2023-09" db="EMBL/GenBank/DDBJ databases">
        <title>Xinfangfangia sedmenti sp. nov., isolated the sedment.</title>
        <authorList>
            <person name="Xu L."/>
        </authorList>
    </citation>
    <scope>NUCLEOTIDE SEQUENCE [LARGE SCALE GENOMIC DNA]</scope>
    <source>
        <strain evidence="12 13">LG-4</strain>
    </source>
</reference>
<dbReference type="InterPro" id="IPR004812">
    <property type="entry name" value="Efflux_drug-R_Bcr/CmlA"/>
</dbReference>
<feature type="transmembrane region" description="Helical" evidence="10">
    <location>
        <begin position="307"/>
        <end position="324"/>
    </location>
</feature>
<feature type="transmembrane region" description="Helical" evidence="10">
    <location>
        <begin position="214"/>
        <end position="232"/>
    </location>
</feature>
<dbReference type="InterPro" id="IPR020846">
    <property type="entry name" value="MFS_dom"/>
</dbReference>
<evidence type="ECO:0000256" key="9">
    <source>
        <dbReference type="ARBA" id="ARBA00023136"/>
    </source>
</evidence>
<feature type="transmembrane region" description="Helical" evidence="10">
    <location>
        <begin position="372"/>
        <end position="392"/>
    </location>
</feature>
<dbReference type="Pfam" id="PF07690">
    <property type="entry name" value="MFS_1"/>
    <property type="match status" value="1"/>
</dbReference>
<keyword evidence="10" id="KW-0997">Cell inner membrane</keyword>
<dbReference type="Gene3D" id="1.20.1720.10">
    <property type="entry name" value="Multidrug resistance protein D"/>
    <property type="match status" value="1"/>
</dbReference>
<keyword evidence="13" id="KW-1185">Reference proteome</keyword>
<dbReference type="InterPro" id="IPR036259">
    <property type="entry name" value="MFS_trans_sf"/>
</dbReference>
<evidence type="ECO:0000256" key="7">
    <source>
        <dbReference type="ARBA" id="ARBA00022692"/>
    </source>
</evidence>
<keyword evidence="5 10" id="KW-0813">Transport</keyword>
<dbReference type="PRINTS" id="PR01035">
    <property type="entry name" value="TCRTETA"/>
</dbReference>
<evidence type="ECO:0000256" key="8">
    <source>
        <dbReference type="ARBA" id="ARBA00022989"/>
    </source>
</evidence>
<dbReference type="InterPro" id="IPR005829">
    <property type="entry name" value="Sugar_transporter_CS"/>
</dbReference>
<name>A0ABU1F5U8_9RHOB</name>
<keyword evidence="6" id="KW-1003">Cell membrane</keyword>
<protein>
    <recommendedName>
        <fullName evidence="10">Bcr/CflA family efflux transporter</fullName>
    </recommendedName>
</protein>
<evidence type="ECO:0000256" key="1">
    <source>
        <dbReference type="ARBA" id="ARBA00003279"/>
    </source>
</evidence>
<feature type="transmembrane region" description="Helical" evidence="10">
    <location>
        <begin position="244"/>
        <end position="268"/>
    </location>
</feature>
<evidence type="ECO:0000313" key="12">
    <source>
        <dbReference type="EMBL" id="MDR5652249.1"/>
    </source>
</evidence>
<keyword evidence="8 10" id="KW-1133">Transmembrane helix</keyword>
<comment type="similarity">
    <text evidence="4">Belongs to the major facilitator superfamily. TCR/Tet family.</text>
</comment>
<comment type="caution">
    <text evidence="12">The sequence shown here is derived from an EMBL/GenBank/DDBJ whole genome shotgun (WGS) entry which is preliminary data.</text>
</comment>
<feature type="transmembrane region" description="Helical" evidence="10">
    <location>
        <begin position="345"/>
        <end position="366"/>
    </location>
</feature>
<feature type="transmembrane region" description="Helical" evidence="10">
    <location>
        <begin position="280"/>
        <end position="301"/>
    </location>
</feature>
<feature type="transmembrane region" description="Helical" evidence="10">
    <location>
        <begin position="45"/>
        <end position="68"/>
    </location>
</feature>
<evidence type="ECO:0000256" key="2">
    <source>
        <dbReference type="ARBA" id="ARBA00004651"/>
    </source>
</evidence>
<organism evidence="12 13">
    <name type="scientific">Ruixingdingia sedimenti</name>
    <dbReference type="NCBI Taxonomy" id="3073604"/>
    <lineage>
        <taxon>Bacteria</taxon>
        <taxon>Pseudomonadati</taxon>
        <taxon>Pseudomonadota</taxon>
        <taxon>Alphaproteobacteria</taxon>
        <taxon>Rhodobacterales</taxon>
        <taxon>Paracoccaceae</taxon>
        <taxon>Ruixingdingia</taxon>
    </lineage>
</organism>
<dbReference type="CDD" id="cd17320">
    <property type="entry name" value="MFS_MdfA_MDR_like"/>
    <property type="match status" value="1"/>
</dbReference>
<accession>A0ABU1F5U8</accession>
<comment type="function">
    <text evidence="1">Resistance to tetracycline by an active tetracycline efflux. This is an energy-dependent process that decreases the accumulation of the antibiotic in whole cells. This protein functions as a metal-tetracycline/H(+) antiporter.</text>
</comment>
<dbReference type="SUPFAM" id="SSF103473">
    <property type="entry name" value="MFS general substrate transporter"/>
    <property type="match status" value="1"/>
</dbReference>
<feature type="transmembrane region" description="Helical" evidence="10">
    <location>
        <begin position="165"/>
        <end position="185"/>
    </location>
</feature>
<evidence type="ECO:0000313" key="13">
    <source>
        <dbReference type="Proteomes" id="UP001247754"/>
    </source>
</evidence>
<dbReference type="RefSeq" id="WP_310456607.1">
    <property type="nucleotide sequence ID" value="NZ_JAVKPH010000005.1"/>
</dbReference>
<dbReference type="PROSITE" id="PS00216">
    <property type="entry name" value="SUGAR_TRANSPORT_1"/>
    <property type="match status" value="1"/>
</dbReference>